<dbReference type="HOGENOM" id="CLU_000445_30_4_4"/>
<dbReference type="SUPFAM" id="SSF52172">
    <property type="entry name" value="CheY-like"/>
    <property type="match status" value="1"/>
</dbReference>
<proteinExistence type="predicted"/>
<evidence type="ECO:0000313" key="12">
    <source>
        <dbReference type="EMBL" id="EET04543.1"/>
    </source>
</evidence>
<dbReference type="AlphaFoldDB" id="A0A0E1VUJ5"/>
<comment type="subcellular location">
    <subcellularLocation>
        <location evidence="1">Cytoplasm</location>
    </subcellularLocation>
</comment>
<feature type="domain" description="Response regulatory" evidence="10">
    <location>
        <begin position="9"/>
        <end position="122"/>
    </location>
</feature>
<accession>A0A0E1VUJ5</accession>
<evidence type="ECO:0000256" key="4">
    <source>
        <dbReference type="ARBA" id="ARBA00023012"/>
    </source>
</evidence>
<dbReference type="Gene3D" id="6.10.250.690">
    <property type="match status" value="1"/>
</dbReference>
<dbReference type="PROSITE" id="PS50110">
    <property type="entry name" value="RESPONSE_REGULATORY"/>
    <property type="match status" value="1"/>
</dbReference>
<feature type="domain" description="OmpR/PhoB-type" evidence="11">
    <location>
        <begin position="138"/>
        <end position="237"/>
    </location>
</feature>
<dbReference type="RefSeq" id="WP_004528788.1">
    <property type="nucleotide sequence ID" value="NZ_CM000833.1"/>
</dbReference>
<evidence type="ECO:0000256" key="8">
    <source>
        <dbReference type="PROSITE-ProRule" id="PRU00169"/>
    </source>
</evidence>
<evidence type="ECO:0000256" key="6">
    <source>
        <dbReference type="ARBA" id="ARBA00023125"/>
    </source>
</evidence>
<dbReference type="PANTHER" id="PTHR48111">
    <property type="entry name" value="REGULATOR OF RPOS"/>
    <property type="match status" value="1"/>
</dbReference>
<dbReference type="Proteomes" id="UP000001812">
    <property type="component" value="Chromosome II"/>
</dbReference>
<dbReference type="InterPro" id="IPR036388">
    <property type="entry name" value="WH-like_DNA-bd_sf"/>
</dbReference>
<dbReference type="Pfam" id="PF00486">
    <property type="entry name" value="Trans_reg_C"/>
    <property type="match status" value="1"/>
</dbReference>
<dbReference type="GO" id="GO:0000976">
    <property type="term" value="F:transcription cis-regulatory region binding"/>
    <property type="evidence" value="ECO:0007669"/>
    <property type="project" value="TreeGrafter"/>
</dbReference>
<dbReference type="PROSITE" id="PS51755">
    <property type="entry name" value="OMPR_PHOB"/>
    <property type="match status" value="1"/>
</dbReference>
<evidence type="ECO:0000259" key="11">
    <source>
        <dbReference type="PROSITE" id="PS51755"/>
    </source>
</evidence>
<dbReference type="CDD" id="cd00383">
    <property type="entry name" value="trans_reg_C"/>
    <property type="match status" value="1"/>
</dbReference>
<evidence type="ECO:0000259" key="10">
    <source>
        <dbReference type="PROSITE" id="PS50110"/>
    </source>
</evidence>
<name>A0A0E1VUJ5_BURPE</name>
<dbReference type="InterPro" id="IPR001789">
    <property type="entry name" value="Sig_transdc_resp-reg_receiver"/>
</dbReference>
<keyword evidence="6 9" id="KW-0238">DNA-binding</keyword>
<dbReference type="GO" id="GO:0006355">
    <property type="term" value="P:regulation of DNA-templated transcription"/>
    <property type="evidence" value="ECO:0007669"/>
    <property type="project" value="InterPro"/>
</dbReference>
<dbReference type="SMART" id="SM00862">
    <property type="entry name" value="Trans_reg_C"/>
    <property type="match status" value="1"/>
</dbReference>
<keyword evidence="7" id="KW-0804">Transcription</keyword>
<evidence type="ECO:0000256" key="9">
    <source>
        <dbReference type="PROSITE-ProRule" id="PRU01091"/>
    </source>
</evidence>
<gene>
    <name evidence="12" type="ORF">BURPS1710A_A1276</name>
</gene>
<feature type="DNA-binding region" description="OmpR/PhoB-type" evidence="9">
    <location>
        <begin position="138"/>
        <end position="237"/>
    </location>
</feature>
<evidence type="ECO:0000256" key="3">
    <source>
        <dbReference type="ARBA" id="ARBA00022553"/>
    </source>
</evidence>
<keyword evidence="5" id="KW-0805">Transcription regulation</keyword>
<dbReference type="GO" id="GO:0032993">
    <property type="term" value="C:protein-DNA complex"/>
    <property type="evidence" value="ECO:0007669"/>
    <property type="project" value="TreeGrafter"/>
</dbReference>
<protein>
    <submittedName>
        <fullName evidence="12">DNA-binding response regulator</fullName>
    </submittedName>
</protein>
<evidence type="ECO:0000256" key="1">
    <source>
        <dbReference type="ARBA" id="ARBA00004496"/>
    </source>
</evidence>
<keyword evidence="4" id="KW-0902">Two-component regulatory system</keyword>
<dbReference type="SMART" id="SM00448">
    <property type="entry name" value="REC"/>
    <property type="match status" value="1"/>
</dbReference>
<keyword evidence="3 8" id="KW-0597">Phosphoprotein</keyword>
<dbReference type="FunFam" id="1.10.10.10:FF:000099">
    <property type="entry name" value="Two-component system response regulator TorR"/>
    <property type="match status" value="1"/>
</dbReference>
<dbReference type="Gene3D" id="3.40.50.2300">
    <property type="match status" value="1"/>
</dbReference>
<evidence type="ECO:0000256" key="2">
    <source>
        <dbReference type="ARBA" id="ARBA00022490"/>
    </source>
</evidence>
<dbReference type="InterPro" id="IPR016032">
    <property type="entry name" value="Sig_transdc_resp-reg_C-effctor"/>
</dbReference>
<dbReference type="InterPro" id="IPR011006">
    <property type="entry name" value="CheY-like_superfamily"/>
</dbReference>
<feature type="modified residue" description="4-aspartylphosphate" evidence="8">
    <location>
        <position position="58"/>
    </location>
</feature>
<keyword evidence="2" id="KW-0963">Cytoplasm</keyword>
<dbReference type="SUPFAM" id="SSF46894">
    <property type="entry name" value="C-terminal effector domain of the bipartite response regulators"/>
    <property type="match status" value="1"/>
</dbReference>
<dbReference type="InterPro" id="IPR039420">
    <property type="entry name" value="WalR-like"/>
</dbReference>
<evidence type="ECO:0000256" key="5">
    <source>
        <dbReference type="ARBA" id="ARBA00023015"/>
    </source>
</evidence>
<dbReference type="EMBL" id="CM000833">
    <property type="protein sequence ID" value="EET04543.1"/>
    <property type="molecule type" value="Genomic_DNA"/>
</dbReference>
<dbReference type="Pfam" id="PF00072">
    <property type="entry name" value="Response_reg"/>
    <property type="match status" value="1"/>
</dbReference>
<dbReference type="PANTHER" id="PTHR48111:SF4">
    <property type="entry name" value="DNA-BINDING DUAL TRANSCRIPTIONAL REGULATOR OMPR"/>
    <property type="match status" value="1"/>
</dbReference>
<dbReference type="GO" id="GO:0005829">
    <property type="term" value="C:cytosol"/>
    <property type="evidence" value="ECO:0007669"/>
    <property type="project" value="TreeGrafter"/>
</dbReference>
<dbReference type="Gene3D" id="1.10.10.10">
    <property type="entry name" value="Winged helix-like DNA-binding domain superfamily/Winged helix DNA-binding domain"/>
    <property type="match status" value="1"/>
</dbReference>
<dbReference type="InterPro" id="IPR001867">
    <property type="entry name" value="OmpR/PhoB-type_DNA-bd"/>
</dbReference>
<reference evidence="12" key="1">
    <citation type="submission" date="2009-05" db="EMBL/GenBank/DDBJ databases">
        <authorList>
            <person name="Harkins D.M."/>
            <person name="DeShazer D."/>
            <person name="Woods D.E."/>
            <person name="Brinkac L.M."/>
            <person name="Brown K.A."/>
            <person name="Hung G.C."/>
            <person name="Tuanyok A."/>
            <person name="Zhang B."/>
            <person name="Nierman W.C."/>
        </authorList>
    </citation>
    <scope>NUCLEOTIDE SEQUENCE [LARGE SCALE GENOMIC DNA]</scope>
    <source>
        <strain evidence="12">1710a</strain>
    </source>
</reference>
<sequence length="245" mass="27998">MTNATRSPAVLVVEDDEPLRRVLCNYLSGHGMAVDGVGTAAAAAESVGRREYEMVLLDLGLPDGDGIDVLLRWRETQRFPLICVTGRSEEADRIMGLEFGADDYVVKPYSLREVLARMRALWRRAEPSTTPVRRGRHPRAYRFDGWTLNMNTRRLLTRDAQEIPLTVGEFNLLAFFLGSPSRVVTRAQLLECTRAFDDVFDRAVDVQIWRLRKKIEKDPKHPELIRTERGVGYYFDAKEVETLWG</sequence>
<organism evidence="12">
    <name type="scientific">Burkholderia pseudomallei 1710a</name>
    <dbReference type="NCBI Taxonomy" id="320371"/>
    <lineage>
        <taxon>Bacteria</taxon>
        <taxon>Pseudomonadati</taxon>
        <taxon>Pseudomonadota</taxon>
        <taxon>Betaproteobacteria</taxon>
        <taxon>Burkholderiales</taxon>
        <taxon>Burkholderiaceae</taxon>
        <taxon>Burkholderia</taxon>
        <taxon>pseudomallei group</taxon>
    </lineage>
</organism>
<dbReference type="GO" id="GO:0000156">
    <property type="term" value="F:phosphorelay response regulator activity"/>
    <property type="evidence" value="ECO:0007669"/>
    <property type="project" value="TreeGrafter"/>
</dbReference>
<evidence type="ECO:0000256" key="7">
    <source>
        <dbReference type="ARBA" id="ARBA00023163"/>
    </source>
</evidence>